<dbReference type="RefSeq" id="WP_162840853.1">
    <property type="nucleotide sequence ID" value="NZ_FOCG01000001.1"/>
</dbReference>
<gene>
    <name evidence="1" type="ORF">SAMN05216180_1648</name>
</gene>
<accession>A0A1H8B2S6</accession>
<evidence type="ECO:0000313" key="1">
    <source>
        <dbReference type="EMBL" id="SEM76448.1"/>
    </source>
</evidence>
<name>A0A1H8B2S6_9FIRM</name>
<evidence type="ECO:0000313" key="2">
    <source>
        <dbReference type="Proteomes" id="UP000199158"/>
    </source>
</evidence>
<reference evidence="1 2" key="1">
    <citation type="submission" date="2016-10" db="EMBL/GenBank/DDBJ databases">
        <authorList>
            <person name="de Groot N.N."/>
        </authorList>
    </citation>
    <scope>NUCLEOTIDE SEQUENCE [LARGE SCALE GENOMIC DNA]</scope>
    <source>
        <strain evidence="1 2">CGMCC 1.5070</strain>
    </source>
</reference>
<dbReference type="Proteomes" id="UP000199158">
    <property type="component" value="Unassembled WGS sequence"/>
</dbReference>
<sequence>MLENGKEVCNCKIKDCPRFGKCEECMEHHRLYKKHPPYCKRAGRQVKKKKQSDE</sequence>
<dbReference type="STRING" id="474960.SAMN05216180_1648"/>
<dbReference type="EMBL" id="FOCG01000001">
    <property type="protein sequence ID" value="SEM76448.1"/>
    <property type="molecule type" value="Genomic_DNA"/>
</dbReference>
<organism evidence="1 2">
    <name type="scientific">Hydrogenoanaerobacterium saccharovorans</name>
    <dbReference type="NCBI Taxonomy" id="474960"/>
    <lineage>
        <taxon>Bacteria</taxon>
        <taxon>Bacillati</taxon>
        <taxon>Bacillota</taxon>
        <taxon>Clostridia</taxon>
        <taxon>Eubacteriales</taxon>
        <taxon>Oscillospiraceae</taxon>
        <taxon>Hydrogenoanaerobacterium</taxon>
    </lineage>
</organism>
<protein>
    <submittedName>
        <fullName evidence="1">Uncharacterized protein</fullName>
    </submittedName>
</protein>
<proteinExistence type="predicted"/>
<dbReference type="AlphaFoldDB" id="A0A1H8B2S6"/>
<keyword evidence="2" id="KW-1185">Reference proteome</keyword>